<keyword evidence="1" id="KW-0175">Coiled coil</keyword>
<dbReference type="Proteomes" id="UP000029590">
    <property type="component" value="Unassembled WGS sequence"/>
</dbReference>
<protein>
    <submittedName>
        <fullName evidence="3">NUDIX hydrolase</fullName>
    </submittedName>
</protein>
<organism evidence="3 4">
    <name type="scientific">Burkholderia gladioli</name>
    <name type="common">Pseudomonas marginata</name>
    <name type="synonym">Phytomonas marginata</name>
    <dbReference type="NCBI Taxonomy" id="28095"/>
    <lineage>
        <taxon>Bacteria</taxon>
        <taxon>Pseudomonadati</taxon>
        <taxon>Pseudomonadota</taxon>
        <taxon>Betaproteobacteria</taxon>
        <taxon>Burkholderiales</taxon>
        <taxon>Burkholderiaceae</taxon>
        <taxon>Burkholderia</taxon>
    </lineage>
</organism>
<proteinExistence type="predicted"/>
<dbReference type="EMBL" id="JPGG01000016">
    <property type="protein sequence ID" value="KGC15162.1"/>
    <property type="molecule type" value="Genomic_DNA"/>
</dbReference>
<gene>
    <name evidence="3" type="ORF">DM48_367</name>
</gene>
<feature type="coiled-coil region" evidence="1">
    <location>
        <begin position="1"/>
        <end position="44"/>
    </location>
</feature>
<reference evidence="3 4" key="1">
    <citation type="submission" date="2014-04" db="EMBL/GenBank/DDBJ databases">
        <authorList>
            <person name="Bishop-Lilly K.A."/>
            <person name="Broomall S.M."/>
            <person name="Chain P.S."/>
            <person name="Chertkov O."/>
            <person name="Coyne S.R."/>
            <person name="Daligault H.E."/>
            <person name="Davenport K.W."/>
            <person name="Erkkila T."/>
            <person name="Frey K.G."/>
            <person name="Gibbons H.S."/>
            <person name="Gu W."/>
            <person name="Jaissle J."/>
            <person name="Johnson S.L."/>
            <person name="Koroleva G.I."/>
            <person name="Ladner J.T."/>
            <person name="Lo C.-C."/>
            <person name="Minogue T.D."/>
            <person name="Munk C."/>
            <person name="Palacios G.F."/>
            <person name="Redden C.L."/>
            <person name="Rosenzweig C.N."/>
            <person name="Scholz M.B."/>
            <person name="Teshima H."/>
            <person name="Xu Y."/>
        </authorList>
    </citation>
    <scope>NUCLEOTIDE SEQUENCE [LARGE SCALE GENOMIC DNA]</scope>
    <source>
        <strain evidence="4">gladioli</strain>
    </source>
</reference>
<comment type="caution">
    <text evidence="3">The sequence shown here is derived from an EMBL/GenBank/DDBJ whole genome shotgun (WGS) entry which is preliminary data.</text>
</comment>
<name>A0AAW3F2P0_BURGA</name>
<accession>A0AAW3F2P0</accession>
<keyword evidence="3" id="KW-0378">Hydrolase</keyword>
<feature type="region of interest" description="Disordered" evidence="2">
    <location>
        <begin position="1"/>
        <end position="44"/>
    </location>
</feature>
<feature type="compositionally biased region" description="Basic and acidic residues" evidence="2">
    <location>
        <begin position="81"/>
        <end position="104"/>
    </location>
</feature>
<evidence type="ECO:0000313" key="3">
    <source>
        <dbReference type="EMBL" id="KGC15162.1"/>
    </source>
</evidence>
<feature type="region of interest" description="Disordered" evidence="2">
    <location>
        <begin position="70"/>
        <end position="104"/>
    </location>
</feature>
<evidence type="ECO:0000256" key="1">
    <source>
        <dbReference type="SAM" id="Coils"/>
    </source>
</evidence>
<sequence length="280" mass="30272">MTEEERKAKADAEAKEELEARAKADAEAKAKADAEEEKAKADAEKWDKLMSAVDSLKADMCARMDALEGKKDDAMPADELAVDKAKADSEAEEKAAKEKEAEAAKLKAEAKEEEAKADAAARESALLDRVAQLEKMLVQTAQLTPKPLSDADHAAFADVQAKADSIYSAFGKQASRALNGEDVLAYRKRLAAPMKSHSAAWKDVDLSKLDASVFEIAEAAIYADAMDAAIRPVGAAEGGLRAVTKDTGTGHRVTTFYGKPSDWMDDFRAPRMKAQLRRSH</sequence>
<dbReference type="AlphaFoldDB" id="A0AAW3F2P0"/>
<evidence type="ECO:0000256" key="2">
    <source>
        <dbReference type="SAM" id="MobiDB-lite"/>
    </source>
</evidence>
<evidence type="ECO:0000313" key="4">
    <source>
        <dbReference type="Proteomes" id="UP000029590"/>
    </source>
</evidence>
<dbReference type="GO" id="GO:0016787">
    <property type="term" value="F:hydrolase activity"/>
    <property type="evidence" value="ECO:0007669"/>
    <property type="project" value="UniProtKB-KW"/>
</dbReference>